<evidence type="ECO:0000256" key="3">
    <source>
        <dbReference type="ARBA" id="ARBA00022737"/>
    </source>
</evidence>
<dbReference type="PANTHER" id="PTHR12546:SF33">
    <property type="entry name" value="SPERM VESICLE FUSION PROTEIN FER-1"/>
    <property type="match status" value="1"/>
</dbReference>
<dbReference type="GO" id="GO:0007009">
    <property type="term" value="P:plasma membrane organization"/>
    <property type="evidence" value="ECO:0007669"/>
    <property type="project" value="TreeGrafter"/>
</dbReference>
<name>A0A9C7Q239_9RHOD</name>
<feature type="region of interest" description="Disordered" evidence="6">
    <location>
        <begin position="126"/>
        <end position="152"/>
    </location>
</feature>
<dbReference type="InterPro" id="IPR035892">
    <property type="entry name" value="C2_domain_sf"/>
</dbReference>
<evidence type="ECO:0000313" key="9">
    <source>
        <dbReference type="EMBL" id="GJQ13782.1"/>
    </source>
</evidence>
<evidence type="ECO:0000256" key="6">
    <source>
        <dbReference type="SAM" id="MobiDB-lite"/>
    </source>
</evidence>
<evidence type="ECO:0000313" key="10">
    <source>
        <dbReference type="Proteomes" id="UP001061958"/>
    </source>
</evidence>
<dbReference type="GO" id="GO:0016020">
    <property type="term" value="C:membrane"/>
    <property type="evidence" value="ECO:0007669"/>
    <property type="project" value="UniProtKB-SubCell"/>
</dbReference>
<keyword evidence="4 7" id="KW-1133">Transmembrane helix</keyword>
<evidence type="ECO:0000256" key="7">
    <source>
        <dbReference type="SAM" id="Phobius"/>
    </source>
</evidence>
<accession>A0A9C7Q239</accession>
<dbReference type="OrthoDB" id="270970at2759"/>
<evidence type="ECO:0000256" key="1">
    <source>
        <dbReference type="ARBA" id="ARBA00004167"/>
    </source>
</evidence>
<feature type="domain" description="C2" evidence="8">
    <location>
        <begin position="876"/>
        <end position="1009"/>
    </location>
</feature>
<dbReference type="PROSITE" id="PS50004">
    <property type="entry name" value="C2"/>
    <property type="match status" value="2"/>
</dbReference>
<feature type="compositionally biased region" description="Low complexity" evidence="6">
    <location>
        <begin position="134"/>
        <end position="151"/>
    </location>
</feature>
<proteinExistence type="predicted"/>
<keyword evidence="2 7" id="KW-0812">Transmembrane</keyword>
<keyword evidence="10" id="KW-1185">Reference proteome</keyword>
<feature type="transmembrane region" description="Helical" evidence="7">
    <location>
        <begin position="1884"/>
        <end position="1903"/>
    </location>
</feature>
<dbReference type="EMBL" id="BQMJ01000047">
    <property type="protein sequence ID" value="GJQ13782.1"/>
    <property type="molecule type" value="Genomic_DNA"/>
</dbReference>
<keyword evidence="5 7" id="KW-0472">Membrane</keyword>
<dbReference type="InterPro" id="IPR037721">
    <property type="entry name" value="Ferlin"/>
</dbReference>
<dbReference type="Gene3D" id="2.60.40.150">
    <property type="entry name" value="C2 domain"/>
    <property type="match status" value="3"/>
</dbReference>
<keyword evidence="3" id="KW-0677">Repeat</keyword>
<dbReference type="SUPFAM" id="SSF49562">
    <property type="entry name" value="C2 domain (Calcium/lipid-binding domain, CaLB)"/>
    <property type="match status" value="3"/>
</dbReference>
<evidence type="ECO:0000256" key="2">
    <source>
        <dbReference type="ARBA" id="ARBA00022692"/>
    </source>
</evidence>
<evidence type="ECO:0000259" key="8">
    <source>
        <dbReference type="PROSITE" id="PS50004"/>
    </source>
</evidence>
<evidence type="ECO:0000256" key="5">
    <source>
        <dbReference type="ARBA" id="ARBA00023136"/>
    </source>
</evidence>
<reference evidence="9" key="2">
    <citation type="submission" date="2022-01" db="EMBL/GenBank/DDBJ databases">
        <authorList>
            <person name="Hirooka S."/>
            <person name="Miyagishima S.Y."/>
        </authorList>
    </citation>
    <scope>NUCLEOTIDE SEQUENCE</scope>
    <source>
        <strain evidence="9">NBRC 102759</strain>
    </source>
</reference>
<evidence type="ECO:0000256" key="4">
    <source>
        <dbReference type="ARBA" id="ARBA00022989"/>
    </source>
</evidence>
<sequence>MNFTLKPFELTITIEKVSGLIVPQARNVRIEWVDDKGVIERTGYRRVESDGTVEFLGVKLFGSVPLQWNALTNEYKSTKITLNIRGSDRVRKLYALHRRSEYEKVLPLVDYDPNIASKLREEGIVDAETENSVQESTSSSLQKTSSSEEQTMSSNHFTAWPSALVGSSEDSDFIIGKAELEATLFLDTESLQRESNIVCQKKLEISVLGDSGIRVATIYTDTRASFIPDTSFSCRDLFSTIPNGEYLLRIMVHEVRDMLSMHRRGGTTDPYVQITTFGQTLRTQRALNTVNAVFHRILYFSAYLKGWELEKEALNVQVFDWNRVRNNVLIGVHEMDLKYIYDQPDHRVKEKWFPLYSSHGKRVEKITRSTIGLSTVGYVKLSITLIPPGSVAVHRSDYYEFEEMKGRQLLNKLVLRRPPLVPEPWNLFICVYRAEMLPRMAPKGEEDIIRAFATCSYGGYKAVATSTKKSLKSIEKAGFALSSSVVKQLQKNLTKTASHVIRNATFGKKKKAIKRGLFPSRGRWVEWDEMIRVPVAVVDGQVSQDLIKVELYHKRESILGINTSEGDLIGWLQFRFSDVLAHRERVKVRYLSPEPDKEDDERFRKAMLFLREREQREADTPHLYERLLSVENQMNKLFFGRDNSNEENLVNEFIEKVYQLEPRWYNLYGPSRGPTDYGKKNASFRGRVLMSIHTSRSLGTLPPARLYIPPELCIEPDTSRYQLDYSIYQVCEVPVESEHYLVSFDVQIGTFCFGQEIPPQPVNHRSVIWENGQGTHGSFSDLELPSRFADIPDLFVNLYAHHKRHNQTKKTRFAYLRLSAKYVRQCTRYPRWLLLDTAASSLFSFYEVPGNLLLSISLTATEEPVSSMTVESSSQSVAFHPLDTMFPMSSNDFILRCYILQGRNLPAANEGGLANPFFVVRCGEYAAQSKTVCYGTLFPQWFECVTLQISVGATRILSDIFVMIYEHSKSKKKRLEESPLQPEKCLGRVVISGAHVKRTQPTFPIGKWYPLFQVNPEIVAGEILAEFHLLPKEQEDTLPVLNLQPKRFLACLKLSIIGALDVEYKNKTVRKAFISVRLQTGSQDEHYETSPQMTNPCLNGDSFDIFFGDVIFLPLELPEQDVVLAPTMQIQVIDSERGTVVGTCDLALDDYEAVFLQKLRASDSAQTRLNSFLQSSYFRRLSSKYFMSSIDAENASILSELLSDESSGIDFASTLESIHQECGRSAHSGNSVPRCHFISISHPKYDMLQMGDGKEQQKDIVEESVIVGGSEDVRRRALFIRQLFNTFQSLMDGLRVLVTLLKDVVVEYLPDLALRLHIEEEPLPSFFYPDSSELSEVGNLGSSLHCRIRRGFCPVELEEDFCHARYAELFLTRGRLTDIYHEEIIKATEENFEGSFLTREQKQAIGMVSKSAKGALQATVKHGKRPLSIAKNLKDFSKNTILNGSAGNVVKNVQPIYGRLKLEAEILSHDVLADDVESKRQRERETIRWKEIYRQQNVVVRLYILHGWNLRCSEGYANAYLKVSCSHSEERVYSTKSHPVSGTLHPRFFDTFEFKCRVPYSILRIKVKNYRAPEFDIPLAGGFGLKESWKLGVFSHKRLAYSVNVETKRIPGLRKSELVGETYIDLAHRWYNPAWRLLARKPVEMRSLWNPNSTTPTGRLECFVDILTEDAASHISPENIMPEPPKQFEVRLVVWGVQGCFLPISKAQQVNNEIPTPDLSVSAEFGLDHSTSMHTDIHPRSDDGCGEFNYRMVWTIGFPEETSYRLRMTIWDVSSAPTGSITDGTFIAECQLNVEPLLKEALVTGRIVSRKPQWLRFSHPNYPQLNAHAKLSLDVLEEHDAKLYPVGKGRQEPNQYPFLPPPFRPVFLNPLNPMPFVWYQVYKYIYYYFWTAVSYLAMTPLALLGFKVLAVLPFWMFLMASFIGIFVYRQLVKFEETEHPVVQDDEDTEEESR</sequence>
<dbReference type="InterPro" id="IPR000008">
    <property type="entry name" value="C2_dom"/>
</dbReference>
<feature type="domain" description="C2" evidence="8">
    <location>
        <begin position="226"/>
        <end position="353"/>
    </location>
</feature>
<dbReference type="Proteomes" id="UP001061958">
    <property type="component" value="Unassembled WGS sequence"/>
</dbReference>
<dbReference type="SMART" id="SM00239">
    <property type="entry name" value="C2"/>
    <property type="match status" value="5"/>
</dbReference>
<organism evidence="9 10">
    <name type="scientific">Galdieria partita</name>
    <dbReference type="NCBI Taxonomy" id="83374"/>
    <lineage>
        <taxon>Eukaryota</taxon>
        <taxon>Rhodophyta</taxon>
        <taxon>Bangiophyceae</taxon>
        <taxon>Galdieriales</taxon>
        <taxon>Galdieriaceae</taxon>
        <taxon>Galdieria</taxon>
    </lineage>
</organism>
<gene>
    <name evidence="9" type="ORF">GpartN1_g5573.t1</name>
</gene>
<feature type="transmembrane region" description="Helical" evidence="7">
    <location>
        <begin position="1909"/>
        <end position="1928"/>
    </location>
</feature>
<dbReference type="PANTHER" id="PTHR12546">
    <property type="entry name" value="FER-1-LIKE"/>
    <property type="match status" value="1"/>
</dbReference>
<protein>
    <recommendedName>
        <fullName evidence="8">C2 domain-containing protein</fullName>
    </recommendedName>
</protein>
<dbReference type="CDD" id="cd00030">
    <property type="entry name" value="C2"/>
    <property type="match status" value="1"/>
</dbReference>
<comment type="caution">
    <text evidence="9">The sequence shown here is derived from an EMBL/GenBank/DDBJ whole genome shotgun (WGS) entry which is preliminary data.</text>
</comment>
<dbReference type="Pfam" id="PF00168">
    <property type="entry name" value="C2"/>
    <property type="match status" value="3"/>
</dbReference>
<comment type="subcellular location">
    <subcellularLocation>
        <location evidence="1">Membrane</location>
        <topology evidence="1">Single-pass membrane protein</topology>
    </subcellularLocation>
</comment>
<reference evidence="9" key="1">
    <citation type="journal article" date="2022" name="Proc. Natl. Acad. Sci. U.S.A.">
        <title>Life cycle and functional genomics of the unicellular red alga Galdieria for elucidating algal and plant evolution and industrial use.</title>
        <authorList>
            <person name="Hirooka S."/>
            <person name="Itabashi T."/>
            <person name="Ichinose T.M."/>
            <person name="Onuma R."/>
            <person name="Fujiwara T."/>
            <person name="Yamashita S."/>
            <person name="Jong L.W."/>
            <person name="Tomita R."/>
            <person name="Iwane A.H."/>
            <person name="Miyagishima S.Y."/>
        </authorList>
    </citation>
    <scope>NUCLEOTIDE SEQUENCE</scope>
    <source>
        <strain evidence="9">NBRC 102759</strain>
    </source>
</reference>